<feature type="region of interest" description="Disordered" evidence="2">
    <location>
        <begin position="237"/>
        <end position="259"/>
    </location>
</feature>
<feature type="compositionally biased region" description="Polar residues" evidence="2">
    <location>
        <begin position="207"/>
        <end position="221"/>
    </location>
</feature>
<reference evidence="3" key="5">
    <citation type="submission" date="2025-09" db="UniProtKB">
        <authorList>
            <consortium name="Ensembl"/>
        </authorList>
    </citation>
    <scope>IDENTIFICATION</scope>
</reference>
<dbReference type="Proteomes" id="UP000314986">
    <property type="component" value="Unassembled WGS sequence"/>
</dbReference>
<dbReference type="InParanoid" id="A0A4W3HBJ1"/>
<feature type="region of interest" description="Disordered" evidence="2">
    <location>
        <begin position="152"/>
        <end position="175"/>
    </location>
</feature>
<dbReference type="OrthoDB" id="10503270at2759"/>
<organism evidence="3 4">
    <name type="scientific">Callorhinchus milii</name>
    <name type="common">Ghost shark</name>
    <dbReference type="NCBI Taxonomy" id="7868"/>
    <lineage>
        <taxon>Eukaryota</taxon>
        <taxon>Metazoa</taxon>
        <taxon>Chordata</taxon>
        <taxon>Craniata</taxon>
        <taxon>Vertebrata</taxon>
        <taxon>Chondrichthyes</taxon>
        <taxon>Holocephali</taxon>
        <taxon>Chimaeriformes</taxon>
        <taxon>Callorhinchidae</taxon>
        <taxon>Callorhinchus</taxon>
    </lineage>
</organism>
<keyword evidence="4" id="KW-1185">Reference proteome</keyword>
<dbReference type="Ensembl" id="ENSCMIT00000014578.1">
    <property type="protein sequence ID" value="ENSCMIP00000014273.1"/>
    <property type="gene ID" value="ENSCMIG00000007092.1"/>
</dbReference>
<protein>
    <recommendedName>
        <fullName evidence="5">Protein FAM216A</fullName>
    </recommendedName>
</protein>
<dbReference type="RefSeq" id="XP_007900444.1">
    <property type="nucleotide sequence ID" value="XM_007902253.2"/>
</dbReference>
<evidence type="ECO:0000256" key="1">
    <source>
        <dbReference type="ARBA" id="ARBA00008615"/>
    </source>
</evidence>
<evidence type="ECO:0000313" key="4">
    <source>
        <dbReference type="Proteomes" id="UP000314986"/>
    </source>
</evidence>
<gene>
    <name evidence="3" type="primary">LOC103184319</name>
</gene>
<accession>A0A4W3HBJ1</accession>
<dbReference type="GeneTree" id="ENSGT01130000278394"/>
<feature type="region of interest" description="Disordered" evidence="2">
    <location>
        <begin position="188"/>
        <end position="221"/>
    </location>
</feature>
<dbReference type="KEGG" id="cmk:103184319"/>
<dbReference type="InterPro" id="IPR029373">
    <property type="entry name" value="FAM216"/>
</dbReference>
<dbReference type="PANTHER" id="PTHR16476">
    <property type="entry name" value="FAMILY WITH SEQUENCE SIMILARITY 216 MEMBER A"/>
    <property type="match status" value="1"/>
</dbReference>
<sequence>MEVRKQVSFLDRGCGNHDPKLPQNANQVVRIPGPNFPQCHNNSALACSLTERICKLKEERAREYRDIMLQLTLTPHLKTIHIPRAMEKAPFLQHPGLTAGQKRYLYSIANIYSTDCSRRLMQKQYLSTLQQRAHLGYITHRECQKYTDHLLKLKPQRENKRAQRSSSFPASAKQPARSIFLPRIGEGSQRLQSGVQPSNKTKRVRVSSVTQSQPTRDVATSTEEELVYLMSCASVEERAETTSRERGEEKYDKGKSKLRSQAAILSHRHFECQHL</sequence>
<evidence type="ECO:0000256" key="2">
    <source>
        <dbReference type="SAM" id="MobiDB-lite"/>
    </source>
</evidence>
<feature type="compositionally biased region" description="Basic and acidic residues" evidence="2">
    <location>
        <begin position="152"/>
        <end position="161"/>
    </location>
</feature>
<feature type="compositionally biased region" description="Basic and acidic residues" evidence="2">
    <location>
        <begin position="237"/>
        <end position="255"/>
    </location>
</feature>
<evidence type="ECO:0000313" key="3">
    <source>
        <dbReference type="Ensembl" id="ENSCMIP00000014273.1"/>
    </source>
</evidence>
<reference evidence="3" key="4">
    <citation type="submission" date="2025-08" db="UniProtKB">
        <authorList>
            <consortium name="Ensembl"/>
        </authorList>
    </citation>
    <scope>IDENTIFICATION</scope>
</reference>
<evidence type="ECO:0008006" key="5">
    <source>
        <dbReference type="Google" id="ProtNLM"/>
    </source>
</evidence>
<dbReference type="GeneID" id="103184319"/>
<feature type="compositionally biased region" description="Polar residues" evidence="2">
    <location>
        <begin position="189"/>
        <end position="199"/>
    </location>
</feature>
<reference evidence="4" key="2">
    <citation type="journal article" date="2007" name="PLoS Biol.">
        <title>Survey sequencing and comparative analysis of the elephant shark (Callorhinchus milii) genome.</title>
        <authorList>
            <person name="Venkatesh B."/>
            <person name="Kirkness E.F."/>
            <person name="Loh Y.H."/>
            <person name="Halpern A.L."/>
            <person name="Lee A.P."/>
            <person name="Johnson J."/>
            <person name="Dandona N."/>
            <person name="Viswanathan L.D."/>
            <person name="Tay A."/>
            <person name="Venter J.C."/>
            <person name="Strausberg R.L."/>
            <person name="Brenner S."/>
        </authorList>
    </citation>
    <scope>NUCLEOTIDE SEQUENCE [LARGE SCALE GENOMIC DNA]</scope>
</reference>
<dbReference type="PANTHER" id="PTHR16476:SF4">
    <property type="entry name" value="PROTEIN FAM216A"/>
    <property type="match status" value="1"/>
</dbReference>
<dbReference type="STRING" id="7868.ENSCMIP00000014273"/>
<comment type="similarity">
    <text evidence="1">Belongs to the FAM216 family.</text>
</comment>
<name>A0A4W3HBJ1_CALMI</name>
<reference evidence="4" key="1">
    <citation type="journal article" date="2006" name="Science">
        <title>Ancient noncoding elements conserved in the human genome.</title>
        <authorList>
            <person name="Venkatesh B."/>
            <person name="Kirkness E.F."/>
            <person name="Loh Y.H."/>
            <person name="Halpern A.L."/>
            <person name="Lee A.P."/>
            <person name="Johnson J."/>
            <person name="Dandona N."/>
            <person name="Viswanathan L.D."/>
            <person name="Tay A."/>
            <person name="Venter J.C."/>
            <person name="Strausberg R.L."/>
            <person name="Brenner S."/>
        </authorList>
    </citation>
    <scope>NUCLEOTIDE SEQUENCE [LARGE SCALE GENOMIC DNA]</scope>
</reference>
<reference evidence="4" key="3">
    <citation type="journal article" date="2014" name="Nature">
        <title>Elephant shark genome provides unique insights into gnathostome evolution.</title>
        <authorList>
            <consortium name="International Elephant Shark Genome Sequencing Consortium"/>
            <person name="Venkatesh B."/>
            <person name="Lee A.P."/>
            <person name="Ravi V."/>
            <person name="Maurya A.K."/>
            <person name="Lian M.M."/>
            <person name="Swann J.B."/>
            <person name="Ohta Y."/>
            <person name="Flajnik M.F."/>
            <person name="Sutoh Y."/>
            <person name="Kasahara M."/>
            <person name="Hoon S."/>
            <person name="Gangu V."/>
            <person name="Roy S.W."/>
            <person name="Irimia M."/>
            <person name="Korzh V."/>
            <person name="Kondrychyn I."/>
            <person name="Lim Z.W."/>
            <person name="Tay B.H."/>
            <person name="Tohari S."/>
            <person name="Kong K.W."/>
            <person name="Ho S."/>
            <person name="Lorente-Galdos B."/>
            <person name="Quilez J."/>
            <person name="Marques-Bonet T."/>
            <person name="Raney B.J."/>
            <person name="Ingham P.W."/>
            <person name="Tay A."/>
            <person name="Hillier L.W."/>
            <person name="Minx P."/>
            <person name="Boehm T."/>
            <person name="Wilson R.K."/>
            <person name="Brenner S."/>
            <person name="Warren W.C."/>
        </authorList>
    </citation>
    <scope>NUCLEOTIDE SEQUENCE [LARGE SCALE GENOMIC DNA]</scope>
</reference>
<proteinExistence type="inferred from homology"/>
<dbReference type="Pfam" id="PF15107">
    <property type="entry name" value="FAM216B"/>
    <property type="match status" value="1"/>
</dbReference>
<dbReference type="AlphaFoldDB" id="A0A4W3HBJ1"/>